<evidence type="ECO:0000256" key="3">
    <source>
        <dbReference type="SAM" id="SignalP"/>
    </source>
</evidence>
<keyword evidence="5" id="KW-1185">Reference proteome</keyword>
<feature type="region of interest" description="Disordered" evidence="1">
    <location>
        <begin position="46"/>
        <end position="113"/>
    </location>
</feature>
<feature type="chain" id="PRO_5043355189" evidence="3">
    <location>
        <begin position="28"/>
        <end position="232"/>
    </location>
</feature>
<sequence length="232" mass="24878">MNIRILYWILAVCLLFTLYHFAGTTEAFPFSDKPLQNFTSSSTLGSYNETMNATSRPQPQETTSKPGGFAGIPSFNDGLEGDASTEPKVTTPNQPSTQTVSTLNTQNTKGKAKIPKTVVRTNVGTTAGTATTMTPAQAEWNGSFLITMAISGTFVGLVLVAIGCGCCLRCGRTRRSFEEGRSNSSTIVTVVNHQEIYLEPVQSNSTRSLTADTICHESNAHSNHSNTAVVKT</sequence>
<keyword evidence="2" id="KW-0472">Membrane</keyword>
<name>A0A6S7HE75_PARCT</name>
<evidence type="ECO:0000313" key="4">
    <source>
        <dbReference type="EMBL" id="CAB4003394.1"/>
    </source>
</evidence>
<dbReference type="Proteomes" id="UP001152795">
    <property type="component" value="Unassembled WGS sequence"/>
</dbReference>
<reference evidence="4" key="1">
    <citation type="submission" date="2020-04" db="EMBL/GenBank/DDBJ databases">
        <authorList>
            <person name="Alioto T."/>
            <person name="Alioto T."/>
            <person name="Gomez Garrido J."/>
        </authorList>
    </citation>
    <scope>NUCLEOTIDE SEQUENCE</scope>
    <source>
        <strain evidence="4">A484AB</strain>
    </source>
</reference>
<accession>A0A6S7HE75</accession>
<keyword evidence="2" id="KW-1133">Transmembrane helix</keyword>
<feature type="transmembrane region" description="Helical" evidence="2">
    <location>
        <begin position="144"/>
        <end position="168"/>
    </location>
</feature>
<feature type="signal peptide" evidence="3">
    <location>
        <begin position="1"/>
        <end position="27"/>
    </location>
</feature>
<gene>
    <name evidence="4" type="ORF">PACLA_8A009202</name>
</gene>
<dbReference type="EMBL" id="CACRXK020004618">
    <property type="protein sequence ID" value="CAB4003394.1"/>
    <property type="molecule type" value="Genomic_DNA"/>
</dbReference>
<feature type="compositionally biased region" description="Polar residues" evidence="1">
    <location>
        <begin position="87"/>
        <end position="109"/>
    </location>
</feature>
<keyword evidence="3" id="KW-0732">Signal</keyword>
<evidence type="ECO:0000256" key="2">
    <source>
        <dbReference type="SAM" id="Phobius"/>
    </source>
</evidence>
<keyword evidence="2" id="KW-0812">Transmembrane</keyword>
<dbReference type="AlphaFoldDB" id="A0A6S7HE75"/>
<evidence type="ECO:0000256" key="1">
    <source>
        <dbReference type="SAM" id="MobiDB-lite"/>
    </source>
</evidence>
<proteinExistence type="predicted"/>
<evidence type="ECO:0000313" key="5">
    <source>
        <dbReference type="Proteomes" id="UP001152795"/>
    </source>
</evidence>
<protein>
    <submittedName>
        <fullName evidence="4">Uncharacterized protein</fullName>
    </submittedName>
</protein>
<feature type="compositionally biased region" description="Polar residues" evidence="1">
    <location>
        <begin position="46"/>
        <end position="65"/>
    </location>
</feature>
<organism evidence="4 5">
    <name type="scientific">Paramuricea clavata</name>
    <name type="common">Red gorgonian</name>
    <name type="synonym">Violescent sea-whip</name>
    <dbReference type="NCBI Taxonomy" id="317549"/>
    <lineage>
        <taxon>Eukaryota</taxon>
        <taxon>Metazoa</taxon>
        <taxon>Cnidaria</taxon>
        <taxon>Anthozoa</taxon>
        <taxon>Octocorallia</taxon>
        <taxon>Malacalcyonacea</taxon>
        <taxon>Plexauridae</taxon>
        <taxon>Paramuricea</taxon>
    </lineage>
</organism>
<comment type="caution">
    <text evidence="4">The sequence shown here is derived from an EMBL/GenBank/DDBJ whole genome shotgun (WGS) entry which is preliminary data.</text>
</comment>